<name>A0ABT3PAH1_9ALTE</name>
<keyword evidence="2" id="KW-1133">Transmembrane helix</keyword>
<dbReference type="EMBL" id="JAPFRD010000013">
    <property type="protein sequence ID" value="MCW8109765.1"/>
    <property type="molecule type" value="Genomic_DNA"/>
</dbReference>
<evidence type="ECO:0000256" key="1">
    <source>
        <dbReference type="ARBA" id="ARBA00009477"/>
    </source>
</evidence>
<keyword evidence="2" id="KW-0812">Transmembrane</keyword>
<dbReference type="Gene3D" id="1.10.287.470">
    <property type="entry name" value="Helix hairpin bin"/>
    <property type="match status" value="1"/>
</dbReference>
<reference evidence="5" key="1">
    <citation type="submission" date="2022-11" db="EMBL/GenBank/DDBJ databases">
        <title>Alteromonas sp. nov., isolated from sea water of the Qingdao.</title>
        <authorList>
            <person name="Wang Q."/>
        </authorList>
    </citation>
    <scope>NUCLEOTIDE SEQUENCE</scope>
    <source>
        <strain evidence="5">ASW11-7</strain>
    </source>
</reference>
<dbReference type="Gene3D" id="2.40.50.100">
    <property type="match status" value="1"/>
</dbReference>
<dbReference type="RefSeq" id="WP_265618628.1">
    <property type="nucleotide sequence ID" value="NZ_JAPFRD010000013.1"/>
</dbReference>
<comment type="caution">
    <text evidence="5">The sequence shown here is derived from an EMBL/GenBank/DDBJ whole genome shotgun (WGS) entry which is preliminary data.</text>
</comment>
<evidence type="ECO:0000256" key="2">
    <source>
        <dbReference type="SAM" id="Phobius"/>
    </source>
</evidence>
<accession>A0ABT3PAH1</accession>
<dbReference type="InterPro" id="IPR006143">
    <property type="entry name" value="RND_pump_MFP"/>
</dbReference>
<dbReference type="Gene3D" id="2.40.30.170">
    <property type="match status" value="1"/>
</dbReference>
<dbReference type="InterPro" id="IPR058625">
    <property type="entry name" value="MdtA-like_BSH"/>
</dbReference>
<dbReference type="NCBIfam" id="TIGR01730">
    <property type="entry name" value="RND_mfp"/>
    <property type="match status" value="1"/>
</dbReference>
<feature type="domain" description="Multidrug resistance protein MdtA-like alpha-helical hairpin" evidence="3">
    <location>
        <begin position="121"/>
        <end position="187"/>
    </location>
</feature>
<dbReference type="Proteomes" id="UP001142810">
    <property type="component" value="Unassembled WGS sequence"/>
</dbReference>
<keyword evidence="2" id="KW-0472">Membrane</keyword>
<proteinExistence type="inferred from homology"/>
<evidence type="ECO:0000259" key="3">
    <source>
        <dbReference type="Pfam" id="PF25876"/>
    </source>
</evidence>
<dbReference type="SUPFAM" id="SSF111369">
    <property type="entry name" value="HlyD-like secretion proteins"/>
    <property type="match status" value="1"/>
</dbReference>
<organism evidence="5 6">
    <name type="scientific">Alteromonas aquimaris</name>
    <dbReference type="NCBI Taxonomy" id="2998417"/>
    <lineage>
        <taxon>Bacteria</taxon>
        <taxon>Pseudomonadati</taxon>
        <taxon>Pseudomonadota</taxon>
        <taxon>Gammaproteobacteria</taxon>
        <taxon>Alteromonadales</taxon>
        <taxon>Alteromonadaceae</taxon>
        <taxon>Alteromonas/Salinimonas group</taxon>
        <taxon>Alteromonas</taxon>
    </lineage>
</organism>
<dbReference type="Pfam" id="PF25876">
    <property type="entry name" value="HH_MFP_RND"/>
    <property type="match status" value="1"/>
</dbReference>
<comment type="similarity">
    <text evidence="1">Belongs to the membrane fusion protein (MFP) (TC 8.A.1) family.</text>
</comment>
<sequence>MSNHSRAADVSSDSGKLQLWLTVALSAAILMTLLFSAGASRADKHKVERRYAHADVSTIQMHSSYQREQRVFGLLESASASSLGFEQTGRIISIAVDEGDTVATGQVLAQLDISKLTSQQAELYASLQRATADVSLAESTLQRVRSVLNQGGSSQQQVDEALARFNVVSAQVKEIEAAISSLQIEIDKSTLTAPFAGVVGARLVDEGTVVQPGTPILELGAPSQLQARLAMPQALATTLVKAQTLNIDTGNYRIDGHLLSIQSTRNRQTRTVDALVAVPNGSDDLLIGDMVSASLQTKVNQAGAWVPLSALTQGVRGLWSLLVVVGDEPSHLQSRLVEIVYATNKMAFIRGAINEGDKFVVQGGQRLVPGQLVKTKLVESMNAGSSQ</sequence>
<dbReference type="PANTHER" id="PTHR30469:SF11">
    <property type="entry name" value="BLL4320 PROTEIN"/>
    <property type="match status" value="1"/>
</dbReference>
<keyword evidence="6" id="KW-1185">Reference proteome</keyword>
<evidence type="ECO:0000259" key="4">
    <source>
        <dbReference type="Pfam" id="PF25917"/>
    </source>
</evidence>
<dbReference type="InterPro" id="IPR058624">
    <property type="entry name" value="MdtA-like_HH"/>
</dbReference>
<dbReference type="Gene3D" id="2.40.420.20">
    <property type="match status" value="1"/>
</dbReference>
<gene>
    <name evidence="5" type="ORF">OPS25_14760</name>
</gene>
<feature type="domain" description="Multidrug resistance protein MdtA-like barrel-sandwich hybrid" evidence="4">
    <location>
        <begin position="89"/>
        <end position="214"/>
    </location>
</feature>
<evidence type="ECO:0000313" key="5">
    <source>
        <dbReference type="EMBL" id="MCW8109765.1"/>
    </source>
</evidence>
<evidence type="ECO:0000313" key="6">
    <source>
        <dbReference type="Proteomes" id="UP001142810"/>
    </source>
</evidence>
<protein>
    <submittedName>
        <fullName evidence="5">Efflux RND transporter periplasmic adaptor subunit</fullName>
    </submittedName>
</protein>
<dbReference type="PANTHER" id="PTHR30469">
    <property type="entry name" value="MULTIDRUG RESISTANCE PROTEIN MDTA"/>
    <property type="match status" value="1"/>
</dbReference>
<feature type="transmembrane region" description="Helical" evidence="2">
    <location>
        <begin position="20"/>
        <end position="40"/>
    </location>
</feature>
<dbReference type="Pfam" id="PF25917">
    <property type="entry name" value="BSH_RND"/>
    <property type="match status" value="1"/>
</dbReference>